<feature type="compositionally biased region" description="Polar residues" evidence="1">
    <location>
        <begin position="834"/>
        <end position="851"/>
    </location>
</feature>
<gene>
    <name evidence="5" type="primary">AXL2</name>
    <name evidence="5" type="ORF">H2201_006992</name>
</gene>
<feature type="domain" description="Dystroglycan-type cadherin-like" evidence="4">
    <location>
        <begin position="136"/>
        <end position="229"/>
    </location>
</feature>
<feature type="domain" description="Dystroglycan-type cadherin-like" evidence="4">
    <location>
        <begin position="322"/>
        <end position="417"/>
    </location>
</feature>
<evidence type="ECO:0000313" key="5">
    <source>
        <dbReference type="EMBL" id="KAJ9660246.1"/>
    </source>
</evidence>
<feature type="compositionally biased region" description="Pro residues" evidence="1">
    <location>
        <begin position="706"/>
        <end position="719"/>
    </location>
</feature>
<dbReference type="InterPro" id="IPR015919">
    <property type="entry name" value="Cadherin-like_sf"/>
</dbReference>
<feature type="compositionally biased region" description="Basic and acidic residues" evidence="1">
    <location>
        <begin position="498"/>
        <end position="536"/>
    </location>
</feature>
<keyword evidence="2" id="KW-0472">Membrane</keyword>
<keyword evidence="6" id="KW-1185">Reference proteome</keyword>
<keyword evidence="3" id="KW-0732">Signal</keyword>
<feature type="transmembrane region" description="Helical" evidence="2">
    <location>
        <begin position="458"/>
        <end position="484"/>
    </location>
</feature>
<feature type="signal peptide" evidence="3">
    <location>
        <begin position="1"/>
        <end position="16"/>
    </location>
</feature>
<protein>
    <submittedName>
        <fullName evidence="5">Polarity establishment/cellular polarization</fullName>
    </submittedName>
</protein>
<dbReference type="SMART" id="SM00736">
    <property type="entry name" value="CADG"/>
    <property type="match status" value="3"/>
</dbReference>
<dbReference type="Pfam" id="PF05345">
    <property type="entry name" value="He_PIG"/>
    <property type="match status" value="4"/>
</dbReference>
<evidence type="ECO:0000259" key="4">
    <source>
        <dbReference type="SMART" id="SM00736"/>
    </source>
</evidence>
<dbReference type="InterPro" id="IPR006644">
    <property type="entry name" value="Cadg"/>
</dbReference>
<sequence length="1095" mass="118744">MFLFLCILLLASAVTAVPQVSLPFNAQVPPVARVAQYFSFQLSSSTFEPETESYRCSLTGAPPWLNIDSASRTLWGTPGTADVGSKEFNITAATAGGGSAVMEATLEVVDYLGPQLKTSVSDQLRDIGEQPRPGSLLFQASNPFSFAFSRDTFAADGKTLTYYTTMTDRTPLPAWLSFSAEEVKFFGVAPPLDTSPQHFDVLLIASDVPGYAGGWAQFTLIISSHELVFEPPKVEVKISKDTPLEYRELRSHLKLNGKTIDDADIANASASIPPWLTFDSNTLGLKGMPPVGTESQNVEVTVYSRFGDAATTTLRLVYVSDLFTAEVGPLVATIGERFSYTFPQSIFTQDNVEVRVNLGSSPRWLTYDSASLTIQGNIPDDVKPGVITGVVTVNAVGSSASDSQTFQIQLREADSSESNPTPLVSTSNSVIPQITDQVLAESSASVSDDVSPPKNSKLLVTIIATVVGLVLLIAAFVATVLFCCCRKRKTRSPPASPRKSEISRPIIRDDACQRQHDQTLDRDLEKGSDEFERTPERPPQIQIDLPIPIPPKSKLRGQVRQSQVSSLGEGDAVILANFNRSSDWGYDASTPTSHTPHDSMKLPTESLRMALVDSQSRSSRVQSARIAGGSPAKERPQSTIYRDPPANAGLPVNRRVTGLGHGRNNTYSSPTRSMNRLSALRARDCNSYSSYSTQSTGLLSTTPSTFPAPPSGRPAPPHFSLPSAEKRKSIRIVPTGGSISDRRPLHDRRQSYIRNRAASRSPFFGARESNGRLSSLRPLSTLTSTVTTPAHERHDPLATITADSAHPESSKDRNRTSELYPIKDSLRRQHTHKSVATSKSINTNWSASSSAEPPMRIRKTWDVHLRARLAGAAGISRPMLARCSSTRSSLRGSRMFESATESLYSQPSMILNPQEQEGKTEDEDSAWEDARSGSASRSASFVLPPGPAGIGLGLSSLDTSAPGEGLRDFSGHLARDERGNILVYDSPTIEQMNVGIVVGNTGRMSQQRRSRYASGQAVGHRRRPSEAILSRGQRLGRAVRESVRVPLGVVKGENELLGPRLKVGESRGKRPVSVENGRRGSQRGVVDERGDLAFL</sequence>
<dbReference type="Gene3D" id="2.60.40.10">
    <property type="entry name" value="Immunoglobulins"/>
    <property type="match status" value="4"/>
</dbReference>
<evidence type="ECO:0000256" key="2">
    <source>
        <dbReference type="SAM" id="Phobius"/>
    </source>
</evidence>
<feature type="region of interest" description="Disordered" evidence="1">
    <location>
        <begin position="611"/>
        <end position="674"/>
    </location>
</feature>
<accession>A0ABQ9NMM6</accession>
<feature type="compositionally biased region" description="Polar residues" evidence="1">
    <location>
        <begin position="663"/>
        <end position="674"/>
    </location>
</feature>
<comment type="caution">
    <text evidence="5">The sequence shown here is derived from an EMBL/GenBank/DDBJ whole genome shotgun (WGS) entry which is preliminary data.</text>
</comment>
<feature type="domain" description="Dystroglycan-type cadherin-like" evidence="4">
    <location>
        <begin position="19"/>
        <end position="115"/>
    </location>
</feature>
<reference evidence="5" key="1">
    <citation type="submission" date="2022-10" db="EMBL/GenBank/DDBJ databases">
        <title>Culturing micro-colonial fungi from biological soil crusts in the Mojave desert and describing Neophaeococcomyces mojavensis, and introducing the new genera and species Taxawa tesnikishii.</title>
        <authorList>
            <person name="Kurbessoian T."/>
            <person name="Stajich J.E."/>
        </authorList>
    </citation>
    <scope>NUCLEOTIDE SEQUENCE</scope>
    <source>
        <strain evidence="5">TK_1</strain>
    </source>
</reference>
<dbReference type="EMBL" id="JAPDRL010000067">
    <property type="protein sequence ID" value="KAJ9660246.1"/>
    <property type="molecule type" value="Genomic_DNA"/>
</dbReference>
<name>A0ABQ9NMM6_9PEZI</name>
<feature type="compositionally biased region" description="Polar residues" evidence="1">
    <location>
        <begin position="690"/>
        <end position="699"/>
    </location>
</feature>
<feature type="region of interest" description="Disordered" evidence="1">
    <location>
        <begin position="690"/>
        <end position="756"/>
    </location>
</feature>
<evidence type="ECO:0000256" key="1">
    <source>
        <dbReference type="SAM" id="MobiDB-lite"/>
    </source>
</evidence>
<proteinExistence type="predicted"/>
<feature type="compositionally biased region" description="Basic and acidic residues" evidence="1">
    <location>
        <begin position="740"/>
        <end position="750"/>
    </location>
</feature>
<dbReference type="InterPro" id="IPR013783">
    <property type="entry name" value="Ig-like_fold"/>
</dbReference>
<evidence type="ECO:0000256" key="3">
    <source>
        <dbReference type="SAM" id="SignalP"/>
    </source>
</evidence>
<keyword evidence="2" id="KW-1133">Transmembrane helix</keyword>
<keyword evidence="2" id="KW-0812">Transmembrane</keyword>
<feature type="region of interest" description="Disordered" evidence="1">
    <location>
        <begin position="785"/>
        <end position="853"/>
    </location>
</feature>
<dbReference type="SUPFAM" id="SSF49313">
    <property type="entry name" value="Cadherin-like"/>
    <property type="match status" value="4"/>
</dbReference>
<organism evidence="5 6">
    <name type="scientific">Coniosporium apollinis</name>
    <dbReference type="NCBI Taxonomy" id="61459"/>
    <lineage>
        <taxon>Eukaryota</taxon>
        <taxon>Fungi</taxon>
        <taxon>Dikarya</taxon>
        <taxon>Ascomycota</taxon>
        <taxon>Pezizomycotina</taxon>
        <taxon>Dothideomycetes</taxon>
        <taxon>Dothideomycetes incertae sedis</taxon>
        <taxon>Coniosporium</taxon>
    </lineage>
</organism>
<dbReference type="Proteomes" id="UP001172684">
    <property type="component" value="Unassembled WGS sequence"/>
</dbReference>
<feature type="chain" id="PRO_5045834472" evidence="3">
    <location>
        <begin position="17"/>
        <end position="1095"/>
    </location>
</feature>
<feature type="compositionally biased region" description="Low complexity" evidence="1">
    <location>
        <begin position="612"/>
        <end position="623"/>
    </location>
</feature>
<feature type="compositionally biased region" description="Basic and acidic residues" evidence="1">
    <location>
        <begin position="805"/>
        <end position="816"/>
    </location>
</feature>
<feature type="region of interest" description="Disordered" evidence="1">
    <location>
        <begin position="908"/>
        <end position="942"/>
    </location>
</feature>
<feature type="region of interest" description="Disordered" evidence="1">
    <location>
        <begin position="1061"/>
        <end position="1083"/>
    </location>
</feature>
<evidence type="ECO:0000313" key="6">
    <source>
        <dbReference type="Proteomes" id="UP001172684"/>
    </source>
</evidence>
<feature type="region of interest" description="Disordered" evidence="1">
    <location>
        <begin position="583"/>
        <end position="602"/>
    </location>
</feature>
<feature type="region of interest" description="Disordered" evidence="1">
    <location>
        <begin position="489"/>
        <end position="563"/>
    </location>
</feature>